<dbReference type="InterPro" id="IPR018062">
    <property type="entry name" value="HTH_AraC-typ_CS"/>
</dbReference>
<dbReference type="SMART" id="SM00342">
    <property type="entry name" value="HTH_ARAC"/>
    <property type="match status" value="1"/>
</dbReference>
<keyword evidence="2" id="KW-0238">DNA-binding</keyword>
<gene>
    <name evidence="4" type="ORF">K8V47_09955</name>
</gene>
<name>A0A4Q0UB15_9BACT</name>
<dbReference type="SUPFAM" id="SSF51182">
    <property type="entry name" value="RmlC-like cupins"/>
    <property type="match status" value="1"/>
</dbReference>
<comment type="caution">
    <text evidence="4">The sequence shown here is derived from an EMBL/GenBank/DDBJ whole genome shotgun (WGS) entry which is preliminary data.</text>
</comment>
<dbReference type="InterPro" id="IPR011051">
    <property type="entry name" value="RmlC_Cupin_sf"/>
</dbReference>
<evidence type="ECO:0000313" key="4">
    <source>
        <dbReference type="EMBL" id="HJE40062.1"/>
    </source>
</evidence>
<dbReference type="Gene3D" id="1.10.10.60">
    <property type="entry name" value="Homeodomain-like"/>
    <property type="match status" value="2"/>
</dbReference>
<evidence type="ECO:0000256" key="1">
    <source>
        <dbReference type="ARBA" id="ARBA00023015"/>
    </source>
</evidence>
<proteinExistence type="predicted"/>
<protein>
    <submittedName>
        <fullName evidence="4">AraC family transcriptional regulator</fullName>
    </submittedName>
</protein>
<dbReference type="PROSITE" id="PS00041">
    <property type="entry name" value="HTH_ARAC_FAMILY_1"/>
    <property type="match status" value="1"/>
</dbReference>
<dbReference type="Pfam" id="PF12833">
    <property type="entry name" value="HTH_18"/>
    <property type="match status" value="1"/>
</dbReference>
<dbReference type="AlphaFoldDB" id="A0A4Q0UB15"/>
<dbReference type="PANTHER" id="PTHR43280">
    <property type="entry name" value="ARAC-FAMILY TRANSCRIPTIONAL REGULATOR"/>
    <property type="match status" value="1"/>
</dbReference>
<dbReference type="GO" id="GO:0003700">
    <property type="term" value="F:DNA-binding transcription factor activity"/>
    <property type="evidence" value="ECO:0007669"/>
    <property type="project" value="InterPro"/>
</dbReference>
<dbReference type="Gene3D" id="2.60.120.10">
    <property type="entry name" value="Jelly Rolls"/>
    <property type="match status" value="1"/>
</dbReference>
<keyword evidence="3" id="KW-0804">Transcription</keyword>
<dbReference type="Pfam" id="PF07883">
    <property type="entry name" value="Cupin_2"/>
    <property type="match status" value="1"/>
</dbReference>
<keyword evidence="1" id="KW-0805">Transcription regulation</keyword>
<evidence type="ECO:0000256" key="2">
    <source>
        <dbReference type="ARBA" id="ARBA00023125"/>
    </source>
</evidence>
<dbReference type="PROSITE" id="PS01124">
    <property type="entry name" value="HTH_ARAC_FAMILY_2"/>
    <property type="match status" value="1"/>
</dbReference>
<dbReference type="InterPro" id="IPR013096">
    <property type="entry name" value="Cupin_2"/>
</dbReference>
<dbReference type="EMBL" id="DYXT01000053">
    <property type="protein sequence ID" value="HJE40062.1"/>
    <property type="molecule type" value="Genomic_DNA"/>
</dbReference>
<evidence type="ECO:0000256" key="3">
    <source>
        <dbReference type="ARBA" id="ARBA00023163"/>
    </source>
</evidence>
<reference evidence="4" key="1">
    <citation type="journal article" date="2021" name="PeerJ">
        <title>Extensive microbial diversity within the chicken gut microbiome revealed by metagenomics and culture.</title>
        <authorList>
            <person name="Gilroy R."/>
            <person name="Ravi A."/>
            <person name="Getino M."/>
            <person name="Pursley I."/>
            <person name="Horton D.L."/>
            <person name="Alikhan N.F."/>
            <person name="Baker D."/>
            <person name="Gharbi K."/>
            <person name="Hall N."/>
            <person name="Watson M."/>
            <person name="Adriaenssens E.M."/>
            <person name="Foster-Nyarko E."/>
            <person name="Jarju S."/>
            <person name="Secka A."/>
            <person name="Antonio M."/>
            <person name="Oren A."/>
            <person name="Chaudhuri R.R."/>
            <person name="La Ragione R."/>
            <person name="Hildebrand F."/>
            <person name="Pallen M.J."/>
        </authorList>
    </citation>
    <scope>NUCLEOTIDE SEQUENCE</scope>
    <source>
        <strain evidence="4">4100</strain>
    </source>
</reference>
<dbReference type="Proteomes" id="UP000711407">
    <property type="component" value="Unassembled WGS sequence"/>
</dbReference>
<dbReference type="PANTHER" id="PTHR43280:SF27">
    <property type="entry name" value="TRANSCRIPTIONAL REGULATOR MTLR"/>
    <property type="match status" value="1"/>
</dbReference>
<organism evidence="4 5">
    <name type="scientific">Candidatus Amulumruptor caecigallinarius</name>
    <dbReference type="NCBI Taxonomy" id="2109911"/>
    <lineage>
        <taxon>Bacteria</taxon>
        <taxon>Pseudomonadati</taxon>
        <taxon>Bacteroidota</taxon>
        <taxon>Bacteroidia</taxon>
        <taxon>Bacteroidales</taxon>
        <taxon>Muribaculaceae</taxon>
        <taxon>Candidatus Amulumruptor</taxon>
    </lineage>
</organism>
<evidence type="ECO:0000313" key="5">
    <source>
        <dbReference type="Proteomes" id="UP000711407"/>
    </source>
</evidence>
<accession>A0A4Q0UB15</accession>
<dbReference type="InterPro" id="IPR018060">
    <property type="entry name" value="HTH_AraC"/>
</dbReference>
<reference evidence="4" key="2">
    <citation type="submission" date="2021-09" db="EMBL/GenBank/DDBJ databases">
        <authorList>
            <person name="Gilroy R."/>
        </authorList>
    </citation>
    <scope>NUCLEOTIDE SEQUENCE</scope>
    <source>
        <strain evidence="4">4100</strain>
    </source>
</reference>
<dbReference type="InterPro" id="IPR014710">
    <property type="entry name" value="RmlC-like_jellyroll"/>
</dbReference>
<sequence>MDNNFVFHHVRLSPQEQPGCHVQPSWELSYVIAGSGYRLIGGESTPFAQGDLVLVPPGLEHAWYFNSECVDGIVTVENITLMFTTEMLRQLADIFPVLSRDLSLFGALEEAIVFECGVRDEIVERLNTIDVKSDRDRIGDVINLVSFLAANLSTAKALAHKREDNIQRHKLRQVEIFVSCNYGRKLSIDEISRHIGMNKSSFCAFFRRVSGMTFINYLNNFRLEQASYLLKTTDEPINAVAYSCGFQTVSHFNHLFKARLGVAPSSIRQRTPIPSDAVIEPV</sequence>
<dbReference type="InterPro" id="IPR009057">
    <property type="entry name" value="Homeodomain-like_sf"/>
</dbReference>
<dbReference type="SUPFAM" id="SSF46689">
    <property type="entry name" value="Homeodomain-like"/>
    <property type="match status" value="2"/>
</dbReference>
<dbReference type="GO" id="GO:0043565">
    <property type="term" value="F:sequence-specific DNA binding"/>
    <property type="evidence" value="ECO:0007669"/>
    <property type="project" value="InterPro"/>
</dbReference>